<feature type="region of interest" description="Disordered" evidence="1">
    <location>
        <begin position="150"/>
        <end position="194"/>
    </location>
</feature>
<feature type="compositionally biased region" description="Pro residues" evidence="1">
    <location>
        <begin position="234"/>
        <end position="246"/>
    </location>
</feature>
<feature type="region of interest" description="Disordered" evidence="1">
    <location>
        <begin position="410"/>
        <end position="482"/>
    </location>
</feature>
<dbReference type="OrthoDB" id="5244857at2759"/>
<protein>
    <submittedName>
        <fullName evidence="2">Uncharacterized protein</fullName>
    </submittedName>
</protein>
<dbReference type="AlphaFoldDB" id="A0A8H4QAS7"/>
<reference evidence="2 3" key="1">
    <citation type="journal article" date="2020" name="G3 (Bethesda)">
        <title>Genetic Underpinnings of Host Manipulation by Ophiocordyceps as Revealed by Comparative Transcriptomics.</title>
        <authorList>
            <person name="Will I."/>
            <person name="Das B."/>
            <person name="Trinh T."/>
            <person name="Brachmann A."/>
            <person name="Ohm R.A."/>
            <person name="de Bekker C."/>
        </authorList>
    </citation>
    <scope>NUCLEOTIDE SEQUENCE [LARGE SCALE GENOMIC DNA]</scope>
    <source>
        <strain evidence="2 3">EC05</strain>
    </source>
</reference>
<feature type="compositionally biased region" description="Polar residues" evidence="1">
    <location>
        <begin position="351"/>
        <end position="365"/>
    </location>
</feature>
<feature type="region of interest" description="Disordered" evidence="1">
    <location>
        <begin position="324"/>
        <end position="370"/>
    </location>
</feature>
<feature type="region of interest" description="Disordered" evidence="1">
    <location>
        <begin position="571"/>
        <end position="622"/>
    </location>
</feature>
<feature type="region of interest" description="Disordered" evidence="1">
    <location>
        <begin position="17"/>
        <end position="117"/>
    </location>
</feature>
<feature type="compositionally biased region" description="Basic and acidic residues" evidence="1">
    <location>
        <begin position="334"/>
        <end position="350"/>
    </location>
</feature>
<sequence>MRDSGLRESLAAGLFIGRRVGHRSSKSADQIPPVSQCRDHSSHDGSSLDESIMKKASPPPTPSWLSSARRKLQRPSPVIIRSGGDALLTPPSSVSTASSPSYKASPAIVQNRASLPCDERIRGKGSAEEEDHHYTGARPWTHHETYATTINGFTSSRGPRATDRLLSSPQRGSLKMPLRQQQSQRCPTPPDSAYWSDDVQQLIRETEQAFHAVGDAIQQAQLTSWLLDATDSPSTPPPSSHPPPLPANQEAASLSSRRSSQEHSRRVRVFEKKPPARRASLSSRSQRRRRGRKNGQSQGRAISLTLASSVGNAFGQRFGRVVPDEMLTPSQMENLKRDREELRPSKDGRLSTDSSQSIWTDQSDPSAGPFHLEDLVASPAVVDVKSHPKTASTCQQVAEAECPVTDEVVAESENERLTRTPSPEDSPPTPPPKSAARRWPRLPPTPRLSTIPEALTAKPRGRRQAVAEQEKKGAEEHDEVIYLESPPLSSANKAFRHGPIAFPRPDTLRTVGYGQDRDETVDWSAFHMAILGGAGDLVSGMYEDDQNQMADEMVAWFETFGFETHGRLIAAGGNPGPDRPRRTTVSTLASPIKPDADLPIPVHCETRSPRNQSRYRPPSGAPDAVRFYRSGWVTRDGKRDGGGGLRRATPRPLVVGEEVSEGEAEATPMGCNLEHDLDEFLRWERQFACGGVF</sequence>
<evidence type="ECO:0000313" key="2">
    <source>
        <dbReference type="EMBL" id="KAF4592343.1"/>
    </source>
</evidence>
<accession>A0A8H4QAS7</accession>
<feature type="compositionally biased region" description="Pro residues" evidence="1">
    <location>
        <begin position="424"/>
        <end position="433"/>
    </location>
</feature>
<comment type="caution">
    <text evidence="2">The sequence shown here is derived from an EMBL/GenBank/DDBJ whole genome shotgun (WGS) entry which is preliminary data.</text>
</comment>
<evidence type="ECO:0000256" key="1">
    <source>
        <dbReference type="SAM" id="MobiDB-lite"/>
    </source>
</evidence>
<dbReference type="Proteomes" id="UP000562929">
    <property type="component" value="Unassembled WGS sequence"/>
</dbReference>
<name>A0A8H4QAS7_9HYPO</name>
<feature type="compositionally biased region" description="Low complexity" evidence="1">
    <location>
        <begin position="90"/>
        <end position="107"/>
    </location>
</feature>
<gene>
    <name evidence="2" type="ORF">GQ602_002642</name>
</gene>
<feature type="compositionally biased region" description="Basic and acidic residues" evidence="1">
    <location>
        <begin position="259"/>
        <end position="274"/>
    </location>
</feature>
<keyword evidence="3" id="KW-1185">Reference proteome</keyword>
<organism evidence="2 3">
    <name type="scientific">Ophiocordyceps camponoti-floridani</name>
    <dbReference type="NCBI Taxonomy" id="2030778"/>
    <lineage>
        <taxon>Eukaryota</taxon>
        <taxon>Fungi</taxon>
        <taxon>Dikarya</taxon>
        <taxon>Ascomycota</taxon>
        <taxon>Pezizomycotina</taxon>
        <taxon>Sordariomycetes</taxon>
        <taxon>Hypocreomycetidae</taxon>
        <taxon>Hypocreales</taxon>
        <taxon>Ophiocordycipitaceae</taxon>
        <taxon>Ophiocordyceps</taxon>
    </lineage>
</organism>
<feature type="region of interest" description="Disordered" evidence="1">
    <location>
        <begin position="228"/>
        <end position="304"/>
    </location>
</feature>
<proteinExistence type="predicted"/>
<dbReference type="EMBL" id="JAACLJ010000002">
    <property type="protein sequence ID" value="KAF4592343.1"/>
    <property type="molecule type" value="Genomic_DNA"/>
</dbReference>
<evidence type="ECO:0000313" key="3">
    <source>
        <dbReference type="Proteomes" id="UP000562929"/>
    </source>
</evidence>